<accession>A0A1K1S2P9</accession>
<evidence type="ECO:0000313" key="8">
    <source>
        <dbReference type="EMBL" id="SFW78372.1"/>
    </source>
</evidence>
<evidence type="ECO:0000259" key="7">
    <source>
        <dbReference type="Pfam" id="PF17390"/>
    </source>
</evidence>
<dbReference type="EMBL" id="CP140154">
    <property type="protein sequence ID" value="WQG88205.1"/>
    <property type="molecule type" value="Genomic_DNA"/>
</dbReference>
<feature type="domain" description="Alpha-L-rhamnosidase six-hairpin glycosidase" evidence="6">
    <location>
        <begin position="426"/>
        <end position="767"/>
    </location>
</feature>
<comment type="catalytic activity">
    <reaction evidence="1">
        <text>Hydrolysis of terminal non-reducing alpha-L-rhamnose residues in alpha-L-rhamnosides.</text>
        <dbReference type="EC" id="3.2.1.40"/>
    </reaction>
</comment>
<dbReference type="PANTHER" id="PTHR33307:SF6">
    <property type="entry name" value="ALPHA-RHAMNOSIDASE (EUROFUNG)-RELATED"/>
    <property type="match status" value="1"/>
</dbReference>
<evidence type="ECO:0000256" key="1">
    <source>
        <dbReference type="ARBA" id="ARBA00001445"/>
    </source>
</evidence>
<feature type="domain" description="Bacterial alpha-L-rhamnosidase N-terminal" evidence="5">
    <location>
        <begin position="157"/>
        <end position="313"/>
    </location>
</feature>
<dbReference type="InterPro" id="IPR013783">
    <property type="entry name" value="Ig-like_fold"/>
</dbReference>
<dbReference type="Pfam" id="PF25788">
    <property type="entry name" value="Ig_Rha78A_N"/>
    <property type="match status" value="1"/>
</dbReference>
<evidence type="ECO:0000256" key="3">
    <source>
        <dbReference type="ARBA" id="ARBA00022801"/>
    </source>
</evidence>
<keyword evidence="11" id="KW-1185">Reference proteome</keyword>
<dbReference type="InterPro" id="IPR016007">
    <property type="entry name" value="Alpha_rhamnosid"/>
</dbReference>
<proteinExistence type="predicted"/>
<dbReference type="GO" id="GO:0030596">
    <property type="term" value="F:alpha-L-rhamnosidase activity"/>
    <property type="evidence" value="ECO:0007669"/>
    <property type="project" value="UniProtKB-EC"/>
</dbReference>
<dbReference type="RefSeq" id="WP_072363607.1">
    <property type="nucleotide sequence ID" value="NZ_CP139972.1"/>
</dbReference>
<evidence type="ECO:0000259" key="5">
    <source>
        <dbReference type="Pfam" id="PF08531"/>
    </source>
</evidence>
<dbReference type="InterPro" id="IPR012341">
    <property type="entry name" value="6hp_glycosidase-like_sf"/>
</dbReference>
<dbReference type="Pfam" id="PF17389">
    <property type="entry name" value="Bac_rhamnosid6H"/>
    <property type="match status" value="1"/>
</dbReference>
<keyword evidence="3 9" id="KW-0378">Hydrolase</keyword>
<dbReference type="Gene3D" id="2.60.420.10">
    <property type="entry name" value="Maltose phosphorylase, domain 3"/>
    <property type="match status" value="1"/>
</dbReference>
<dbReference type="InterPro" id="IPR008902">
    <property type="entry name" value="Rhamnosid_concanavalin"/>
</dbReference>
<dbReference type="Gene3D" id="2.60.120.260">
    <property type="entry name" value="Galactose-binding domain-like"/>
    <property type="match status" value="2"/>
</dbReference>
<dbReference type="Pfam" id="PF08531">
    <property type="entry name" value="Bac_rhamnosid_N"/>
    <property type="match status" value="1"/>
</dbReference>
<dbReference type="Gene3D" id="1.50.10.10">
    <property type="match status" value="1"/>
</dbReference>
<dbReference type="OrthoDB" id="9766741at2"/>
<feature type="domain" description="Alpha-L-rhamnosidase concanavalin-like" evidence="4">
    <location>
        <begin position="324"/>
        <end position="414"/>
    </location>
</feature>
<dbReference type="Pfam" id="PF17390">
    <property type="entry name" value="Bac_rhamnosid_C"/>
    <property type="match status" value="1"/>
</dbReference>
<dbReference type="InterPro" id="IPR013737">
    <property type="entry name" value="Bac_rhamnosid_N"/>
</dbReference>
<dbReference type="EC" id="3.2.1.40" evidence="2"/>
<dbReference type="Gene3D" id="2.60.40.10">
    <property type="entry name" value="Immunoglobulins"/>
    <property type="match status" value="1"/>
</dbReference>
<evidence type="ECO:0000259" key="4">
    <source>
        <dbReference type="Pfam" id="PF05592"/>
    </source>
</evidence>
<dbReference type="InterPro" id="IPR035398">
    <property type="entry name" value="Bac_rhamnosid_C"/>
</dbReference>
<organism evidence="8 10">
    <name type="scientific">Chitinophaga sancti</name>
    <dbReference type="NCBI Taxonomy" id="1004"/>
    <lineage>
        <taxon>Bacteria</taxon>
        <taxon>Pseudomonadati</taxon>
        <taxon>Bacteroidota</taxon>
        <taxon>Chitinophagia</taxon>
        <taxon>Chitinophagales</taxon>
        <taxon>Chitinophagaceae</taxon>
        <taxon>Chitinophaga</taxon>
    </lineage>
</organism>
<dbReference type="AlphaFoldDB" id="A0A1K1S2P9"/>
<dbReference type="PANTHER" id="PTHR33307">
    <property type="entry name" value="ALPHA-RHAMNOSIDASE (EUROFUNG)"/>
    <property type="match status" value="1"/>
</dbReference>
<dbReference type="Proteomes" id="UP001326715">
    <property type="component" value="Chromosome"/>
</dbReference>
<name>A0A1K1S2P9_9BACT</name>
<sequence length="857" mass="95990">MNKLLSLLFVSQVIYFHLSAQVQVKQLLTEGLKDPQSIDNVHPRFSWKLSTEQKNTLQSAYEITILDGKKPTWTSGKISSDETLHVPYEGAALTPGKQYSWKVKIWDNHGHTTTSSEPAYFRMGITEWKAKWIEPGYQEAASNRPCPIFKTSFHPGKKVASAIAYITSHGLYEAQINGKKVGDGLLTPGFTSYNKRLQYQVYDVTNLLQAGDNNIEITVASGWYRGTIGWGTDKYGKTLGVLYQMEVTYTDGTKETVISDGNWKSGTGKITYAEIYNGEWQDNRKETTNWSGVKVLDIPTNNLVASVSPPVTKQEVFSNIKRIKTPAGEDVIDFGQNLSGFVHFKASGNAGDSIILEHGEILDKKGNFYNANLRSAAATDIFVLSGKGEEFFEPHFTFHGFRYVRVRTKAKMTNIEAVATYSNIPATGVFECSNSMINQLQHNIQWSQVDNFVDIPTDCPQRDERLGWTGDAQAFVQTSTFNRNVNTFFLKWLRDLAADQLQNGSVPFVIPNVLGSDASGSAGWGDAATVVPWTMYQAYSDKRLLENQYPSMKAWVDFIQSNSPKNMWATGSHFGDWLSYKSENRSADTYTYITTQCYYALSTQLVINAARVLGKQDDVNKYSALLQKIKDAFVAEYVTANGRIMSNTQTSYVLALAFDMLPEHMRPMAAKNLADDIASYNNHLTTGFLGTYLLSNTLTRFGYTDVAYKLLLQDTYPSWLYPVKMGATTIWERWDGMKTDSTFQTIEMNSFNHYAYGAIGDWMYKNIAGINMDSSSTGFKKIVIRPRLGGNLTYAKASYESGYGKIAVDWKIKDGNMFSMDVEIPANTTAEIYVPGKEGKEAVGSGKYHYEATINKN</sequence>
<dbReference type="PIRSF" id="PIRSF010631">
    <property type="entry name" value="A-rhamnsds"/>
    <property type="match status" value="1"/>
</dbReference>
<dbReference type="EMBL" id="FPIZ01000016">
    <property type="protein sequence ID" value="SFW78372.1"/>
    <property type="molecule type" value="Genomic_DNA"/>
</dbReference>
<evidence type="ECO:0000313" key="11">
    <source>
        <dbReference type="Proteomes" id="UP001326715"/>
    </source>
</evidence>
<evidence type="ECO:0000313" key="9">
    <source>
        <dbReference type="EMBL" id="WQG88205.1"/>
    </source>
</evidence>
<protein>
    <recommendedName>
        <fullName evidence="2">alpha-L-rhamnosidase</fullName>
        <ecNumber evidence="2">3.2.1.40</ecNumber>
    </recommendedName>
</protein>
<dbReference type="InterPro" id="IPR035396">
    <property type="entry name" value="Bac_rhamnosid6H"/>
</dbReference>
<gene>
    <name evidence="8" type="ORF">SAMN05661012_04640</name>
    <name evidence="9" type="ORF">SR876_25075</name>
</gene>
<dbReference type="Proteomes" id="UP000183788">
    <property type="component" value="Unassembled WGS sequence"/>
</dbReference>
<evidence type="ECO:0000256" key="2">
    <source>
        <dbReference type="ARBA" id="ARBA00012652"/>
    </source>
</evidence>
<dbReference type="Pfam" id="PF05592">
    <property type="entry name" value="Bac_rhamnosid"/>
    <property type="match status" value="1"/>
</dbReference>
<dbReference type="GO" id="GO:0005975">
    <property type="term" value="P:carbohydrate metabolic process"/>
    <property type="evidence" value="ECO:0007669"/>
    <property type="project" value="InterPro"/>
</dbReference>
<feature type="domain" description="Alpha-L-rhamnosidase C-terminal" evidence="7">
    <location>
        <begin position="769"/>
        <end position="847"/>
    </location>
</feature>
<evidence type="ECO:0000259" key="6">
    <source>
        <dbReference type="Pfam" id="PF17389"/>
    </source>
</evidence>
<dbReference type="STRING" id="1004.SAMN05661012_04640"/>
<dbReference type="SUPFAM" id="SSF48208">
    <property type="entry name" value="Six-hairpin glycosidases"/>
    <property type="match status" value="1"/>
</dbReference>
<reference evidence="8 10" key="1">
    <citation type="submission" date="2016-11" db="EMBL/GenBank/DDBJ databases">
        <authorList>
            <person name="Jaros S."/>
            <person name="Januszkiewicz K."/>
            <person name="Wedrychowicz H."/>
        </authorList>
    </citation>
    <scope>NUCLEOTIDE SEQUENCE [LARGE SCALE GENOMIC DNA]</scope>
    <source>
        <strain evidence="8 10">DSM 784</strain>
    </source>
</reference>
<reference evidence="9 11" key="2">
    <citation type="submission" date="2023-11" db="EMBL/GenBank/DDBJ databases">
        <title>MicrobeMod: A computational toolkit for identifying prokaryotic methylation and restriction-modification with nanopore sequencing.</title>
        <authorList>
            <person name="Crits-Christoph A."/>
            <person name="Kang S.C."/>
            <person name="Lee H."/>
            <person name="Ostrov N."/>
        </authorList>
    </citation>
    <scope>NUCLEOTIDE SEQUENCE [LARGE SCALE GENOMIC DNA]</scope>
    <source>
        <strain evidence="9 11">ATCC 23090</strain>
    </source>
</reference>
<dbReference type="InterPro" id="IPR008928">
    <property type="entry name" value="6-hairpin_glycosidase_sf"/>
</dbReference>
<evidence type="ECO:0000313" key="10">
    <source>
        <dbReference type="Proteomes" id="UP000183788"/>
    </source>
</evidence>